<evidence type="ECO:0000256" key="5">
    <source>
        <dbReference type="ARBA" id="ARBA00023204"/>
    </source>
</evidence>
<evidence type="ECO:0000256" key="7">
    <source>
        <dbReference type="ARBA" id="ARBA00023306"/>
    </source>
</evidence>
<keyword evidence="2" id="KW-0132">Cell division</keyword>
<dbReference type="PANTHER" id="PTHR12663:SF50">
    <property type="entry name" value="SISTER CHROMATID COHESION PROTEIN PDS5 HOMOLOG B"/>
    <property type="match status" value="1"/>
</dbReference>
<dbReference type="InterPro" id="IPR011989">
    <property type="entry name" value="ARM-like"/>
</dbReference>
<dbReference type="CDD" id="cd20404">
    <property type="entry name" value="Tudor_Agenet_AtEML-like"/>
    <property type="match status" value="1"/>
</dbReference>
<dbReference type="Gene3D" id="1.25.10.10">
    <property type="entry name" value="Leucine-rich Repeat Variant"/>
    <property type="match status" value="2"/>
</dbReference>
<evidence type="ECO:0000313" key="9">
    <source>
        <dbReference type="EMBL" id="KAG8503922.1"/>
    </source>
</evidence>
<sequence length="1455" mass="164725">MEESTLQLISGIGAKLGQLARPNKDVLVKSLRQVVSALSQIEQPSVVEVAAKAQVLRKLEAATKPLRNSIVKHGLPNHTDKDVRLLVAICVSEFFRILAPQPPFADKHLRDIFKLIISIFSELADTTSAFFSRRVKILETVARCKCCVIMLDIGCNDLILEMFKTFFSVVRDHHQQSLINDVLSIMTHILNEEVSHQLMDVILGNLIQESKDATSAASQLAASVIQSCAEKLQPFVCGFLTSCSLDRDSVGSELKEFYHEIVLKIFQCAPEMLNAIIPSLTQELMTDQVDVRIKAVNLIGKLLLRPEYRVAQRYHALYLEFLKRFSDKSSEVRVTALQCAKACCLANPSGIESLELLPTIKDRLLDFDDKVRMQAVIVACDIARSNLKYTSHEFVSEFTERLRDKKISVRKKTLQKVMEVYRDYCNKCAEGHITICDRFEQIPCKVLMLCYDKDCKEFRSQNIELVIAEDLFPILLPVEERTRHWIHLFSLFSPSHVKALSAILSQKKRLQTEMRNYLVLRRKEKEINSEDMQKKLRSCFVKMSASFPDPSKAEECFDKLSQMKDNKIFSSLGQLLDEVTLKSAMAIRDKFLKVIGNKHPHYEFLQLLCSKCLFNIFDSEHVSCILNLISSGGLESNHLEAFSIELLLVIISNFPSLMRGSELELRLLFEEKYLIHDKIIQVLVKAGPHISVKFSDFYPVLKKICLEGTRPQSKYAVSAIASLIDVSEPYVFSELCEWTMRPKVRIFGGDLKTSHVGTGPFDDHDNILSVQVQELVDSLHRGRNTATVLQSLGCIAQYSVSTFEHHDKEITQYVYKKIFQAKSLDDPSVTEDSSGCTTCKLKFFMANLFDDNPLQIYGLKMLVKSFLPHRGSQISRPINSLLGTLLKMLQKEDVLDDIISCAGDRDYIRLAAAKSVLQLSRRWDLHISPDIFRPTILMGKDDSSSVRLSFLDKTYKLLKERVIPIRYASAFTLATADGFKDRQHSFKYMVEFIKEYNREAQKGRTSMVQGGSIVDYPAYLVVFLIHLLAHDEGFPPEGCQDEAIYAQFCSPLLLFLHTSISSNNVDDDMDIVNVAAFYLYYIFRAIKRAKDAVDVQRTPRLHFLADVGISGVNSFYQKGISSLPRPEKILLPSSLYKITPMQNEEANWKSFTHTFVERVVHIFKSQISLPVGSVRKRGRKCHEDDSFILVSHKHEDFSTRGADQVHKKSTRQGVNLGCRGRCAVSPDALGSVGSHNKDSNEQEYGASNSSESALEKGKSFSSHSFTQKPSQMESKVSTQKVERCSTSDGNVAADKSHTAGASNNCKESGTRNEVLIGQRIKVWSTFDSCFYSGTVDDFNPENNTHKITCDSGEVEILCLDSESWETISNCSLMEREVQPSDKQNTLHLRQCVKDTVDKLRSDARQESKTKLNMEDCKVPCREKKKKERSKNSSSVSEVMNIDEDAVARRTRSRKV</sequence>
<organism evidence="9 10">
    <name type="scientific">Gossypium anomalum</name>
    <dbReference type="NCBI Taxonomy" id="47600"/>
    <lineage>
        <taxon>Eukaryota</taxon>
        <taxon>Viridiplantae</taxon>
        <taxon>Streptophyta</taxon>
        <taxon>Embryophyta</taxon>
        <taxon>Tracheophyta</taxon>
        <taxon>Spermatophyta</taxon>
        <taxon>Magnoliopsida</taxon>
        <taxon>eudicotyledons</taxon>
        <taxon>Gunneridae</taxon>
        <taxon>Pentapetalae</taxon>
        <taxon>rosids</taxon>
        <taxon>malvids</taxon>
        <taxon>Malvales</taxon>
        <taxon>Malvaceae</taxon>
        <taxon>Malvoideae</taxon>
        <taxon>Gossypium</taxon>
    </lineage>
</organism>
<keyword evidence="7" id="KW-0131">Cell cycle</keyword>
<gene>
    <name evidence="9" type="ORF">CXB51_002226</name>
</gene>
<dbReference type="EMBL" id="JAHUZN010000001">
    <property type="protein sequence ID" value="KAG8503922.1"/>
    <property type="molecule type" value="Genomic_DNA"/>
</dbReference>
<dbReference type="GO" id="GO:0007064">
    <property type="term" value="P:mitotic sister chromatid cohesion"/>
    <property type="evidence" value="ECO:0007669"/>
    <property type="project" value="InterPro"/>
</dbReference>
<dbReference type="GO" id="GO:0000785">
    <property type="term" value="C:chromatin"/>
    <property type="evidence" value="ECO:0007669"/>
    <property type="project" value="TreeGrafter"/>
</dbReference>
<feature type="region of interest" description="Disordered" evidence="8">
    <location>
        <begin position="1229"/>
        <end position="1307"/>
    </location>
</feature>
<dbReference type="Proteomes" id="UP000701853">
    <property type="component" value="Chromosome 1"/>
</dbReference>
<evidence type="ECO:0000256" key="6">
    <source>
        <dbReference type="ARBA" id="ARBA00023242"/>
    </source>
</evidence>
<evidence type="ECO:0008006" key="11">
    <source>
        <dbReference type="Google" id="ProtNLM"/>
    </source>
</evidence>
<feature type="region of interest" description="Disordered" evidence="8">
    <location>
        <begin position="1402"/>
        <end position="1455"/>
    </location>
</feature>
<evidence type="ECO:0000256" key="8">
    <source>
        <dbReference type="SAM" id="MobiDB-lite"/>
    </source>
</evidence>
<feature type="compositionally biased region" description="Polar residues" evidence="8">
    <location>
        <begin position="1259"/>
        <end position="1279"/>
    </location>
</feature>
<dbReference type="OrthoDB" id="200660at2759"/>
<evidence type="ECO:0000256" key="4">
    <source>
        <dbReference type="ARBA" id="ARBA00022776"/>
    </source>
</evidence>
<dbReference type="InterPro" id="IPR039776">
    <property type="entry name" value="Pds5"/>
</dbReference>
<keyword evidence="10" id="KW-1185">Reference proteome</keyword>
<dbReference type="CDD" id="cd19953">
    <property type="entry name" value="PDS5"/>
    <property type="match status" value="1"/>
</dbReference>
<evidence type="ECO:0000256" key="3">
    <source>
        <dbReference type="ARBA" id="ARBA00022763"/>
    </source>
</evidence>
<protein>
    <recommendedName>
        <fullName evidence="11">Sister chromatid cohesion protein PDS5 homolog A</fullName>
    </recommendedName>
</protein>
<evidence type="ECO:0000313" key="10">
    <source>
        <dbReference type="Proteomes" id="UP000701853"/>
    </source>
</evidence>
<dbReference type="PANTHER" id="PTHR12663">
    <property type="entry name" value="ANDROGEN INDUCED INHIBITOR OF PROLIFERATION AS3 / PDS5-RELATED"/>
    <property type="match status" value="1"/>
</dbReference>
<keyword evidence="4" id="KW-0498">Mitosis</keyword>
<dbReference type="GO" id="GO:0005634">
    <property type="term" value="C:nucleus"/>
    <property type="evidence" value="ECO:0007669"/>
    <property type="project" value="UniProtKB-SubCell"/>
</dbReference>
<dbReference type="SUPFAM" id="SSF48371">
    <property type="entry name" value="ARM repeat"/>
    <property type="match status" value="2"/>
</dbReference>
<dbReference type="GO" id="GO:0051301">
    <property type="term" value="P:cell division"/>
    <property type="evidence" value="ECO:0007669"/>
    <property type="project" value="UniProtKB-KW"/>
</dbReference>
<feature type="compositionally biased region" description="Basic and acidic residues" evidence="8">
    <location>
        <begin position="1402"/>
        <end position="1421"/>
    </location>
</feature>
<reference evidence="9 10" key="1">
    <citation type="journal article" date="2021" name="bioRxiv">
        <title>The Gossypium anomalum genome as a resource for cotton improvement and evolutionary analysis of hybrid incompatibility.</title>
        <authorList>
            <person name="Grover C.E."/>
            <person name="Yuan D."/>
            <person name="Arick M.A."/>
            <person name="Miller E.R."/>
            <person name="Hu G."/>
            <person name="Peterson D.G."/>
            <person name="Wendel J.F."/>
            <person name="Udall J.A."/>
        </authorList>
    </citation>
    <scope>NUCLEOTIDE SEQUENCE [LARGE SCALE GENOMIC DNA]</scope>
    <source>
        <strain evidence="9">JFW-Udall</strain>
        <tissue evidence="9">Leaf</tissue>
    </source>
</reference>
<comment type="caution">
    <text evidence="9">The sequence shown here is derived from an EMBL/GenBank/DDBJ whole genome shotgun (WGS) entry which is preliminary data.</text>
</comment>
<evidence type="ECO:0000256" key="1">
    <source>
        <dbReference type="ARBA" id="ARBA00004123"/>
    </source>
</evidence>
<dbReference type="GO" id="GO:0035825">
    <property type="term" value="P:homologous recombination"/>
    <property type="evidence" value="ECO:0007669"/>
    <property type="project" value="UniProtKB-ARBA"/>
</dbReference>
<keyword evidence="6" id="KW-0539">Nucleus</keyword>
<accession>A0A8J5ZPQ2</accession>
<keyword evidence="5" id="KW-0234">DNA repair</keyword>
<dbReference type="InterPro" id="IPR016024">
    <property type="entry name" value="ARM-type_fold"/>
</dbReference>
<comment type="subcellular location">
    <subcellularLocation>
        <location evidence="1">Nucleus</location>
    </subcellularLocation>
</comment>
<name>A0A8J5ZPQ2_9ROSI</name>
<proteinExistence type="predicted"/>
<keyword evidence="3" id="KW-0227">DNA damage</keyword>
<dbReference type="GO" id="GO:0006281">
    <property type="term" value="P:DNA repair"/>
    <property type="evidence" value="ECO:0007669"/>
    <property type="project" value="UniProtKB-KW"/>
</dbReference>
<dbReference type="Pfam" id="PF20168">
    <property type="entry name" value="PDS5"/>
    <property type="match status" value="1"/>
</dbReference>
<evidence type="ECO:0000256" key="2">
    <source>
        <dbReference type="ARBA" id="ARBA00022618"/>
    </source>
</evidence>